<gene>
    <name evidence="10" type="ORF">AL399_05995</name>
</gene>
<dbReference type="InterPro" id="IPR013320">
    <property type="entry name" value="ConA-like_dom_sf"/>
</dbReference>
<dbReference type="Gene3D" id="2.60.120.200">
    <property type="match status" value="1"/>
</dbReference>
<dbReference type="PROSITE" id="PS00137">
    <property type="entry name" value="SUBTILASE_HIS"/>
    <property type="match status" value="1"/>
</dbReference>
<evidence type="ECO:0000259" key="8">
    <source>
        <dbReference type="Pfam" id="PF18998"/>
    </source>
</evidence>
<dbReference type="PANTHER" id="PTHR43806:SF11">
    <property type="entry name" value="CEREVISIN-RELATED"/>
    <property type="match status" value="1"/>
</dbReference>
<proteinExistence type="inferred from homology"/>
<evidence type="ECO:0000256" key="4">
    <source>
        <dbReference type="ARBA" id="ARBA00022825"/>
    </source>
</evidence>
<feature type="domain" description="GEVED" evidence="9">
    <location>
        <begin position="1445"/>
        <end position="1518"/>
    </location>
</feature>
<dbReference type="PATRIC" id="fig|1702214.3.peg.457"/>
<organism evidence="10 11">
    <name type="scientific">Candidatus [Bacteroides] periocalifornicus</name>
    <dbReference type="NCBI Taxonomy" id="1702214"/>
    <lineage>
        <taxon>Bacteria</taxon>
        <taxon>Pseudomonadati</taxon>
        <taxon>Bacteroidota</taxon>
    </lineage>
</organism>
<dbReference type="Pfam" id="PF20009">
    <property type="entry name" value="GEVED"/>
    <property type="match status" value="1"/>
</dbReference>
<dbReference type="PANTHER" id="PTHR43806">
    <property type="entry name" value="PEPTIDASE S8"/>
    <property type="match status" value="1"/>
</dbReference>
<feature type="active site" description="Charge relay system" evidence="5">
    <location>
        <position position="446"/>
    </location>
</feature>
<evidence type="ECO:0000256" key="3">
    <source>
        <dbReference type="ARBA" id="ARBA00022801"/>
    </source>
</evidence>
<dbReference type="SUPFAM" id="SSF52743">
    <property type="entry name" value="Subtilisin-like"/>
    <property type="match status" value="1"/>
</dbReference>
<dbReference type="Pfam" id="PF00082">
    <property type="entry name" value="Peptidase_S8"/>
    <property type="match status" value="1"/>
</dbReference>
<dbReference type="InterPro" id="IPR015500">
    <property type="entry name" value="Peptidase_S8_subtilisin-rel"/>
</dbReference>
<dbReference type="PROSITE" id="PS00138">
    <property type="entry name" value="SUBTILASE_SER"/>
    <property type="match status" value="1"/>
</dbReference>
<dbReference type="Gene3D" id="2.60.40.1120">
    <property type="entry name" value="Carboxypeptidase-like, regulatory domain"/>
    <property type="match status" value="3"/>
</dbReference>
<evidence type="ECO:0000256" key="5">
    <source>
        <dbReference type="PROSITE-ProRule" id="PRU01240"/>
    </source>
</evidence>
<feature type="domain" description="Bacterial repeat" evidence="8">
    <location>
        <begin position="2393"/>
        <end position="2461"/>
    </location>
</feature>
<feature type="active site" description="Charge relay system" evidence="5">
    <location>
        <position position="263"/>
    </location>
</feature>
<dbReference type="InterPro" id="IPR050131">
    <property type="entry name" value="Peptidase_S8_subtilisin-like"/>
</dbReference>
<sequence length="3416" mass="367402">MLAAVLAPLSLYAQQPVRLSGHQFVPDQNVVQASQKSGAAPLKSLGKASNGWHNALIQLRALPSAAEVAQLERSGIRLGDYVGGNAYWALVREGVSLQGLRASRLTSVMGIRPEWKLNDALRGGPLPEWARAGSNAAKVVVRYAPNATGQQVAAALQLLGVGDIEVVEQFRAVYAEMPLSASSKVAELPYVLSVGLYPPPAELNNYNGRIIGRASVLNTPAELGGCGLMGKGVKIGIWDANVTAHVDFGPRVHTQEYELYDAHGTHVTGTILGAGLMDPNGRGMAPKAEAWTWNFNTQRNGLSAQTEMGIAKKTENITLTSNSYGLSFSRLCSYMKQLGYRASDYNLDLLTNQYPTLQHIFAAGNDQDGCADETAAVYGKAGYGTGTNRSKNSIHVGALDETLKMTSFSSWGPTNDGRMFPTICAKGNETYSSVPDNSYKRMSGTSMACPTVTGHAALIVERYAQLNGGKDMPSVLLRNLLANTATDLGRPGPDFQFGYGLMNAERAVQALEHSWYLNDNVNNGQTKSHKITIPTGCKGLRVMLVWNDPASAKEYAWEESILVNDLNLSVKVGNTPFLPWVCDPSRGKVEEPAARKVDKLNNIEQVTLNTNELKGANEVIVTIEGKRITNTSQAYSLTWYFEEDEPRLISPADGMQVAAGGECYLALENVTAPYRIEFSYDGGETYIYRGRVKSPMYQRPIDVPADAPVTSKALVRVTDANGKVVRSPHPFTITPQVEGVELTTGECGTSGWKLKWNKVDAAKDGYVVLMANPDTDGEFKQITATDTKEAVEVDIPSNLFTDVERPIFAVAVKTGPSTWGIRSKGVLGSYAVPVKLTEQQLPFHDYFKQIPHKYFSIKAGANVTPKFVRNTTVGLPAGANLFGLVCTKAHKDFDTIDYFNEAKNAINMASMTMCELDLTGMPSSESVLLRIFGSLAAGQSGAKTARMRVKAGPNGDQLLTSLQGNEVNLPSSVDEDWGYKLQGNIKHKVVIEFAGLGRNDLLAVGGVSVEKLQPKPSVRLQLASAPEDGVNLGKEKFTFLVSNTSTEALKNLLVKGYRDGNCVATAKIEELKGLDKKAVTLLVDVSSQKEMGEFIDLRFECVVDPLTPASNGIVEYQVYNKGKVVPIGLTKMVSTLFGLLPSDPLETRVVKERLIFTDDGGLLKPCSTGQGSSLKFLPADPNLKVRVKFTRFSTVDGKGALRVYTCNVPSDLSKKGLVYSAYLMGDTINESTSPITFTSQADDGGILFYFESVSSGEIGSGWVAEVDLVPPANTLTLTDVKASQQGNEETGLVPLQLTINNVSSAPINDAHVVVVRGDKYVFDEKIAGPLAPGVNPITTTRKIALPKAAPVRLRVYIEHPSDSEGSDNEKLVYAVYDRYCIPNPTPIQGVMLSKVKYMQDSLTLSTTRSSAMSYNLTKPLIVYKGEGTAELTVTSTGKVLADYSVALWIDWNDNGELEEAERQVAALAEGDASPVKFALDLSKNSGGYKRARLMVGSTSELNSACTAPTLGNAQDFILSVASSAFPSKGDLELASLDIGKSGLKLKSDQPITISVANHSNTDYEGTVKAKITVDDLAPVEEELNFIGANKLQAFTGTKEITLDSKANLSAVGLHTVTVELLDNPVVENNKQVATVSCIVPATDGLFALDFKTQKTQDEWVDLTSTATRLNSSLTAMSVEMVFRIDKPQFSTLMLAPGFKVYTTYNMAGGIPDNCIAMILGGAMLAYTPAQSITPGQWHHLTIAMDEIENGFFGSYCDLAVYIDGKECTLTTEGSGAPKFSGQLKLCPKFDGQLKLFRASKVALGPSDIKPFELVRKDDGKLPTSYISEFAFNEGTSNNASVSGIMFADIHASLERLTQADGGIWMPVKDVIGGFKFEHQAKQEETSPNNYTITFELGSPEKVKGTITTSVPGATVTYKDAKIDANTVFDFAQPVVLDGKAQFFGHALNQTLTLTRKEDLSNACDLTEFKLEKGNHDGLNEDIVVSSPEQTVQIKIPAAKGVVDPAKVKPTFLVSQGASLMLGDTKLTSGESVIDLSAPQLVTVVAANGSTKSYELVLAMEQSITWSLESLSYTYGDNPVDAKLSVSPNHEPVVTSDRAEVASVVNGELRIGVPGTANLTATSPAYGAYGSAAEVVKTITVQKKTTDVKVANKKYNFGEPLTLALEYTSLVNPEDYRTLPDPFAKDCFTVKNSSNTVVNPSSVLPQGIYTVEAKANKGYETEFYKITPANGQFEIVQGSVWTVTVTVNDGISSPIQDATVIVGDKATKTDASGTAKLYLSAGQKYALTVRKEGYMEASKEVDLSVGQNKSETITLLQANLTLTYKVANQDEGEIVGETEQKLAPNSKGQPVWATPKPGFTFDKWDDNSTDNPRIDGNLTASKTVTASFTALQFTLKYTVGAGGRIKSGNGNQTVAYNTDGAEVEVEPEDGYYFIAWSDGVKTEKRKDKGVKANIDVTANFAAYQQLPCTNNFESGEFGEGWYTESVGKTYNPWFITNVGQASLSPLHGFFATCNSDKEGSGSHTTSFLYSPKFTLGSDWKGDILVSFVYTLRSFYSVDLFLEMSLDGGEWKTLKDFNKSALSSTVYNHEVKEADLSGKKTVQFRWKYDAGWAYAVEIDDISISKKVEKVKIHYKATPEGSGTFTLVNSDGSQVSGITEQEVEQGTTPAVVIAESAAGFQFASWDDGSKNATLADNSPACVEATRTATFTDATKATITYRVLPAGTGKCQVNGTDATEQTVTKGTNAAVTAVATPGYHFLQWAENSETNASFTLQNVQEDATLTATFAKDEAYSAHFLAMDEKGVPVSGVTITFEGEHLTTASNGEATTTNKYAPGSYTYKAEKSPYLSINGHASLSELQSTTVITMRMPLSIQFRVRNAAGNPLDGAKITTQYGEKTTSSSGDALVEAALGKLSYTVTKAGYADVKGSTVISTTSPAPVTVVLPALRKITLYVKDGATPLADAVVVVGDETKITGADGKAEFEREDGKTYTASVSHSGYVSQSGTIALKGTDYTYDVVLVPIKYKATFIVTDGFAALKDATLTIDGQTLQTNDEGKAAQDLKLGTYHYTAALSPYHNVEGDITVTANVTEKVTLTRDYSVTFQVVDVNGVALKEATLEVDGTPLTLDNDAKAQVTLAPGSHLYKATLEGHTTREASVNVSNKDIEEKVVLLESLFTVTFTVKDGEEPVKEAAIEIEGQTLTTDDNGVATIDLRNGDYTFKVTKESYEEYNGSVKVDNTAAAVDVALVKKGVSPSQHTVTFAVKDTDGKAVPKATVEINGQTLTTKDNGEATIDLPEGTYPYTVKKDGYNTFTDKLTVAGKSILQAVTLQQTPHAVESSLLAEVVVYPNPCHDELHLRSTSALRTLAVVNSQGQTVLTAIHNGAAELTLRVDSLPAGLYLLQLTDTTGATRTLRFAKQ</sequence>
<evidence type="ECO:0000259" key="6">
    <source>
        <dbReference type="Pfam" id="PF00082"/>
    </source>
</evidence>
<name>A0A0Q4B644_9BACT</name>
<dbReference type="GO" id="GO:0004553">
    <property type="term" value="F:hydrolase activity, hydrolyzing O-glycosyl compounds"/>
    <property type="evidence" value="ECO:0007669"/>
    <property type="project" value="UniProtKB-ARBA"/>
</dbReference>
<protein>
    <recommendedName>
        <fullName evidence="12">Peptidase S8/S53 domain-containing protein</fullName>
    </recommendedName>
</protein>
<feature type="active site" description="Charge relay system" evidence="5">
    <location>
        <position position="239"/>
    </location>
</feature>
<dbReference type="InterPro" id="IPR036852">
    <property type="entry name" value="Peptidase_S8/S53_dom_sf"/>
</dbReference>
<dbReference type="EMBL" id="LIIK01000026">
    <property type="protein sequence ID" value="KQM08664.1"/>
    <property type="molecule type" value="Genomic_DNA"/>
</dbReference>
<accession>A0A0Q4B644</accession>
<dbReference type="PRINTS" id="PR00723">
    <property type="entry name" value="SUBTILISIN"/>
</dbReference>
<dbReference type="PROSITE" id="PS51892">
    <property type="entry name" value="SUBTILASE"/>
    <property type="match status" value="1"/>
</dbReference>
<dbReference type="GO" id="GO:0006508">
    <property type="term" value="P:proteolysis"/>
    <property type="evidence" value="ECO:0007669"/>
    <property type="project" value="UniProtKB-KW"/>
</dbReference>
<dbReference type="Pfam" id="PF18962">
    <property type="entry name" value="Por_Secre_tail"/>
    <property type="match status" value="1"/>
</dbReference>
<dbReference type="InterPro" id="IPR045474">
    <property type="entry name" value="GEVED"/>
</dbReference>
<dbReference type="Pfam" id="PF18998">
    <property type="entry name" value="Flg_new_2"/>
    <property type="match status" value="3"/>
</dbReference>
<evidence type="ECO:0008006" key="12">
    <source>
        <dbReference type="Google" id="ProtNLM"/>
    </source>
</evidence>
<dbReference type="STRING" id="1702214.AL399_05995"/>
<evidence type="ECO:0000313" key="10">
    <source>
        <dbReference type="EMBL" id="KQM08664.1"/>
    </source>
</evidence>
<dbReference type="InterPro" id="IPR026444">
    <property type="entry name" value="Secre_tail"/>
</dbReference>
<dbReference type="InterPro" id="IPR022398">
    <property type="entry name" value="Peptidase_S8_His-AS"/>
</dbReference>
<reference evidence="10" key="1">
    <citation type="submission" date="2015-08" db="EMBL/GenBank/DDBJ databases">
        <title>Candidatus Bacteriodes Periocalifornicus.</title>
        <authorList>
            <person name="McLean J.S."/>
            <person name="Kelley S."/>
        </authorList>
    </citation>
    <scope>NUCLEOTIDE SEQUENCE [LARGE SCALE GENOMIC DNA]</scope>
    <source>
        <strain evidence="10">12B</strain>
    </source>
</reference>
<dbReference type="Gene3D" id="2.60.40.2340">
    <property type="match status" value="1"/>
</dbReference>
<dbReference type="Proteomes" id="UP000054172">
    <property type="component" value="Unassembled WGS sequence"/>
</dbReference>
<comment type="similarity">
    <text evidence="1 5">Belongs to the peptidase S8 family.</text>
</comment>
<keyword evidence="4 5" id="KW-0720">Serine protease</keyword>
<dbReference type="InterPro" id="IPR000209">
    <property type="entry name" value="Peptidase_S8/S53_dom"/>
</dbReference>
<dbReference type="InterPro" id="IPR008969">
    <property type="entry name" value="CarboxyPept-like_regulatory"/>
</dbReference>
<keyword evidence="3 5" id="KW-0378">Hydrolase</keyword>
<evidence type="ECO:0000313" key="11">
    <source>
        <dbReference type="Proteomes" id="UP000054172"/>
    </source>
</evidence>
<comment type="caution">
    <text evidence="10">The sequence shown here is derived from an EMBL/GenBank/DDBJ whole genome shotgun (WGS) entry which is preliminary data.</text>
</comment>
<evidence type="ECO:0000259" key="7">
    <source>
        <dbReference type="Pfam" id="PF18962"/>
    </source>
</evidence>
<dbReference type="NCBIfam" id="TIGR04183">
    <property type="entry name" value="Por_Secre_tail"/>
    <property type="match status" value="1"/>
</dbReference>
<evidence type="ECO:0000256" key="1">
    <source>
        <dbReference type="ARBA" id="ARBA00011073"/>
    </source>
</evidence>
<keyword evidence="11" id="KW-1185">Reference proteome</keyword>
<feature type="domain" description="Bacterial repeat" evidence="8">
    <location>
        <begin position="2323"/>
        <end position="2389"/>
    </location>
</feature>
<dbReference type="Gene3D" id="2.60.120.380">
    <property type="match status" value="1"/>
</dbReference>
<dbReference type="SUPFAM" id="SSF49899">
    <property type="entry name" value="Concanavalin A-like lectins/glucanases"/>
    <property type="match status" value="1"/>
</dbReference>
<dbReference type="Gene3D" id="3.40.50.200">
    <property type="entry name" value="Peptidase S8/S53 domain"/>
    <property type="match status" value="1"/>
</dbReference>
<dbReference type="GO" id="GO:0005975">
    <property type="term" value="P:carbohydrate metabolic process"/>
    <property type="evidence" value="ECO:0007669"/>
    <property type="project" value="UniProtKB-ARBA"/>
</dbReference>
<dbReference type="SUPFAM" id="SSF49464">
    <property type="entry name" value="Carboxypeptidase regulatory domain-like"/>
    <property type="match status" value="4"/>
</dbReference>
<evidence type="ECO:0000256" key="2">
    <source>
        <dbReference type="ARBA" id="ARBA00022670"/>
    </source>
</evidence>
<feature type="domain" description="Bacterial repeat" evidence="8">
    <location>
        <begin position="2730"/>
        <end position="2788"/>
    </location>
</feature>
<feature type="domain" description="Peptidase S8/S53" evidence="6">
    <location>
        <begin position="230"/>
        <end position="500"/>
    </location>
</feature>
<dbReference type="GO" id="GO:0004252">
    <property type="term" value="F:serine-type endopeptidase activity"/>
    <property type="evidence" value="ECO:0007669"/>
    <property type="project" value="UniProtKB-UniRule"/>
</dbReference>
<evidence type="ECO:0000259" key="9">
    <source>
        <dbReference type="Pfam" id="PF20009"/>
    </source>
</evidence>
<feature type="domain" description="Secretion system C-terminal sorting" evidence="7">
    <location>
        <begin position="3344"/>
        <end position="3407"/>
    </location>
</feature>
<keyword evidence="2 5" id="KW-0645">Protease</keyword>
<dbReference type="InterPro" id="IPR023828">
    <property type="entry name" value="Peptidase_S8_Ser-AS"/>
</dbReference>
<dbReference type="InterPro" id="IPR044060">
    <property type="entry name" value="Bacterial_rp_domain"/>
</dbReference>